<proteinExistence type="predicted"/>
<accession>A0A0E9RC52</accession>
<dbReference type="EMBL" id="GBXM01082225">
    <property type="protein sequence ID" value="JAH26352.1"/>
    <property type="molecule type" value="Transcribed_RNA"/>
</dbReference>
<protein>
    <submittedName>
        <fullName evidence="1">Uncharacterized protein</fullName>
    </submittedName>
</protein>
<evidence type="ECO:0000313" key="1">
    <source>
        <dbReference type="EMBL" id="JAH26352.1"/>
    </source>
</evidence>
<sequence>MNITTTMNFGLCETLPILYLYTLTLIHELRKCV</sequence>
<reference evidence="1" key="1">
    <citation type="submission" date="2014-11" db="EMBL/GenBank/DDBJ databases">
        <authorList>
            <person name="Amaro Gonzalez C."/>
        </authorList>
    </citation>
    <scope>NUCLEOTIDE SEQUENCE</scope>
</reference>
<dbReference type="AlphaFoldDB" id="A0A0E9RC52"/>
<name>A0A0E9RC52_ANGAN</name>
<organism evidence="1">
    <name type="scientific">Anguilla anguilla</name>
    <name type="common">European freshwater eel</name>
    <name type="synonym">Muraena anguilla</name>
    <dbReference type="NCBI Taxonomy" id="7936"/>
    <lineage>
        <taxon>Eukaryota</taxon>
        <taxon>Metazoa</taxon>
        <taxon>Chordata</taxon>
        <taxon>Craniata</taxon>
        <taxon>Vertebrata</taxon>
        <taxon>Euteleostomi</taxon>
        <taxon>Actinopterygii</taxon>
        <taxon>Neopterygii</taxon>
        <taxon>Teleostei</taxon>
        <taxon>Anguilliformes</taxon>
        <taxon>Anguillidae</taxon>
        <taxon>Anguilla</taxon>
    </lineage>
</organism>
<reference evidence="1" key="2">
    <citation type="journal article" date="2015" name="Fish Shellfish Immunol.">
        <title>Early steps in the European eel (Anguilla anguilla)-Vibrio vulnificus interaction in the gills: Role of the RtxA13 toxin.</title>
        <authorList>
            <person name="Callol A."/>
            <person name="Pajuelo D."/>
            <person name="Ebbesson L."/>
            <person name="Teles M."/>
            <person name="MacKenzie S."/>
            <person name="Amaro C."/>
        </authorList>
    </citation>
    <scope>NUCLEOTIDE SEQUENCE</scope>
</reference>